<feature type="compositionally biased region" description="Pro residues" evidence="8">
    <location>
        <begin position="1236"/>
        <end position="1245"/>
    </location>
</feature>
<protein>
    <recommendedName>
        <fullName evidence="3">Nitrate reductase [NADPH]</fullName>
        <ecNumber evidence="2">1.7.1.3</ecNumber>
    </recommendedName>
</protein>
<feature type="compositionally biased region" description="Low complexity" evidence="8">
    <location>
        <begin position="1140"/>
        <end position="1150"/>
    </location>
</feature>
<comment type="catalytic activity">
    <reaction evidence="7">
        <text>nitrite + NADP(+) + H2O = nitrate + NADPH + H(+)</text>
        <dbReference type="Rhea" id="RHEA:19061"/>
        <dbReference type="ChEBI" id="CHEBI:15377"/>
        <dbReference type="ChEBI" id="CHEBI:15378"/>
        <dbReference type="ChEBI" id="CHEBI:16301"/>
        <dbReference type="ChEBI" id="CHEBI:17632"/>
        <dbReference type="ChEBI" id="CHEBI:57783"/>
        <dbReference type="ChEBI" id="CHEBI:58349"/>
        <dbReference type="EC" id="1.7.1.3"/>
    </reaction>
</comment>
<proteinExistence type="predicted"/>
<feature type="region of interest" description="Disordered" evidence="8">
    <location>
        <begin position="14"/>
        <end position="58"/>
    </location>
</feature>
<dbReference type="Gene3D" id="3.90.420.10">
    <property type="entry name" value="Oxidoreductase, molybdopterin-binding domain"/>
    <property type="match status" value="1"/>
</dbReference>
<dbReference type="InterPro" id="IPR000572">
    <property type="entry name" value="OxRdtase_Mopterin-bd_dom"/>
</dbReference>
<organism evidence="10 11">
    <name type="scientific">Humicola insolens</name>
    <name type="common">Soft-rot fungus</name>
    <dbReference type="NCBI Taxonomy" id="85995"/>
    <lineage>
        <taxon>Eukaryota</taxon>
        <taxon>Fungi</taxon>
        <taxon>Dikarya</taxon>
        <taxon>Ascomycota</taxon>
        <taxon>Pezizomycotina</taxon>
        <taxon>Sordariomycetes</taxon>
        <taxon>Sordariomycetidae</taxon>
        <taxon>Sordariales</taxon>
        <taxon>Chaetomiaceae</taxon>
        <taxon>Mycothermus</taxon>
    </lineage>
</organism>
<evidence type="ECO:0000256" key="6">
    <source>
        <dbReference type="ARBA" id="ARBA00023002"/>
    </source>
</evidence>
<dbReference type="PRINTS" id="PR00407">
    <property type="entry name" value="EUMOPTERIN"/>
</dbReference>
<dbReference type="InterPro" id="IPR005066">
    <property type="entry name" value="MoCF_OxRdtse_dimer"/>
</dbReference>
<evidence type="ECO:0000256" key="7">
    <source>
        <dbReference type="ARBA" id="ARBA00049155"/>
    </source>
</evidence>
<feature type="compositionally biased region" description="Basic and acidic residues" evidence="8">
    <location>
        <begin position="1117"/>
        <end position="1139"/>
    </location>
</feature>
<dbReference type="PANTHER" id="PTHR19372">
    <property type="entry name" value="SULFITE REDUCTASE"/>
    <property type="match status" value="1"/>
</dbReference>
<feature type="compositionally biased region" description="Low complexity" evidence="8">
    <location>
        <begin position="1225"/>
        <end position="1235"/>
    </location>
</feature>
<reference evidence="10 11" key="1">
    <citation type="journal article" date="2024" name="Commun. Biol.">
        <title>Comparative genomic analysis of thermophilic fungi reveals convergent evolutionary adaptations and gene losses.</title>
        <authorList>
            <person name="Steindorff A.S."/>
            <person name="Aguilar-Pontes M.V."/>
            <person name="Robinson A.J."/>
            <person name="Andreopoulos B."/>
            <person name="LaButti K."/>
            <person name="Kuo A."/>
            <person name="Mondo S."/>
            <person name="Riley R."/>
            <person name="Otillar R."/>
            <person name="Haridas S."/>
            <person name="Lipzen A."/>
            <person name="Grimwood J."/>
            <person name="Schmutz J."/>
            <person name="Clum A."/>
            <person name="Reid I.D."/>
            <person name="Moisan M.C."/>
            <person name="Butler G."/>
            <person name="Nguyen T.T.M."/>
            <person name="Dewar K."/>
            <person name="Conant G."/>
            <person name="Drula E."/>
            <person name="Henrissat B."/>
            <person name="Hansel C."/>
            <person name="Singer S."/>
            <person name="Hutchinson M.I."/>
            <person name="de Vries R.P."/>
            <person name="Natvig D.O."/>
            <person name="Powell A.J."/>
            <person name="Tsang A."/>
            <person name="Grigoriev I.V."/>
        </authorList>
    </citation>
    <scope>NUCLEOTIDE SEQUENCE [LARGE SCALE GENOMIC DNA]</scope>
    <source>
        <strain evidence="10 11">CBS 620.91</strain>
    </source>
</reference>
<evidence type="ECO:0000256" key="8">
    <source>
        <dbReference type="SAM" id="MobiDB-lite"/>
    </source>
</evidence>
<accession>A0ABR3VQE7</accession>
<dbReference type="Gene3D" id="3.10.120.10">
    <property type="entry name" value="Cytochrome b5-like heme/steroid binding domain"/>
    <property type="match status" value="1"/>
</dbReference>
<evidence type="ECO:0000259" key="9">
    <source>
        <dbReference type="PROSITE" id="PS50255"/>
    </source>
</evidence>
<feature type="domain" description="Cytochrome b5 heme-binding" evidence="9">
    <location>
        <begin position="1406"/>
        <end position="1484"/>
    </location>
</feature>
<sequence length="2023" mass="226203">MPFWPITTIFRGGGDLDANRQTPRSRKRVAFSQDTPKAKRRRTRSASPSARDPLAALQNKDPADRWDLTISPSSRRFNAVVRAFRSFFSGFPGQPSVDIILREYFTEHEQLLLSPRPLLEGTSNSRHLDALREDNAWRYSQLLRSPRFREHAPNADLGFKLAMAWFGLPVSPIGRFGDSRQKTKEDSLGGRVIVDGPGDELRFLNGYTKRGWSRDVGYRKPDPVLESYYPAKGEEKRVQIDNFIPSLTLRGGDADQIEYDESDAASSAGESIMDIDVESSQEQQLTLRGGASPRPYVSNVFKELHEHGPTDHNPRRWATPEEFAKKLQTSLAGPLSDTPKRWLPLYGYQGVVWFRTDAFYTFVDAIDRLLCLDNRAGVAYNLFLMDKNKDYSAWSARKSFMSQREGRGLSIWGSGPGDFANDRLAWEWVLEHLGQKDQEDAAYRYALFVAGPADPVPWTWEPDASHRVLKVVLDYTRGDDNTNMPDLHHFERPDVAYLRMPENPHDVIYTNHYGPWMSNVCRVLTAGWLKDRPGAPAVPDAAFTVKEEGVPSGDGAVYGGLIFTRELWDAIVAHWENDHEAPLVLEASTGFNRWHLWLPGSSRPYEEQYILREFAQDPRYLRQRIMSLIENSLSDDSLYKLKSVEVYLPGNGIFLISDQGGADIVVPISDRRNNLDGDFTELANRIKQWMNWLASKPVPPNNPNGIDLFPQFLTLRPVFEEYTLDDIEYPEYGPVKWNPATTSLDQFRNLAARMLAKREPGDDDDDDVSPNQLYLDVTQGDRKADKPRFLVAPTLSEAEWKLMTRMLVEPHIHITVANKEDLPRFGNFSQQQPFGFREIYDTPPSLLYRGLGKDGQIPTTKRHYDFQLFETDAAKDLETIQPWDEQPSSASLFYSPDTFKLELPPNAEIPPQGHWRDKKKDRRDPAPAAPPPLWSPQASRSSRPSALEDGIFLRQYSWAHPLDVHMRNTVPINAPPLDQLLDIRADSVPVVSLLVLTPTEVRKLQRDYHDMRNLVLGRAEKCPYKGCGEAIPADEPGKMDQHLKQKHTAVQCNFGCGEPLFAHWSPDEWRRHFWEKHSAEIRWLAGKTKSRRREEEESDHEEVSPKTTKVAKSAKKAAKESTKETQKEKAKKPAKEKAQEPAGTAEAAAATEKKKKKKNKKRKVKPWDYHGPRRAGHLSDDLDSDGGTATSTSDDSSAPSSDHSGKWDDAWRPKRDTNKRKTDKPQTTPTAASSLAPPPTPPPLAPAAAQTQPQPDLQPPPPPPPLEEAEDLTPIPKTTKRAKTTGKAAPKPNPPRKPKAATMKTTTPVAPSPRTTRSSTRRQAAATGTAAAKRSVTFAESLIREPHPPNARTTPRPPVQSRVAPFSLLVGGGLLASVLAYNHLGEDHPDFEDAPSLPKDDRDPSLPRFRIADVRKHDASSPEPWVMFEDKVYNITDWVAAHPGGDVILRAAGASIEPYWNIFTIHKSKHVREILDQYLIGFIDTADLGPDGRPPAESIEDPFIHDPPRDPRLITHTAKPRNAEPPNEELDRSFLTPNELFYIRHHMWVPVVEEAKAEEHVLSVELPDGDVKKYTLRDLREKFPTHKVTAVLQCSGNRRNDMTRHAGKTNGLQWGVGAISNAEWEGVRLSDVLADAGLKVREDTSPTRRGSPALSESDAVDANGMHVQFTGLEAYGASIPLAKALDPRGDVLLAFGMNGKPLPRDHGFPLRAVVPGHVAARSVKWLSKIVVSDEESTSQWQRRDYKSFGPNEGPNPNWDRAPAIQEMPVTSAITGVWVGECVRKGRVPWMRGAGQPNTQTSAGSSSRIVDMAAVSQKVGFTPTEASSTTSSPCPPSISAEPVAMQGYAYSGGGRAISRVDVSLDGGKTWDQAELVDDCASPESPCYGNKTWTWRRWRYVGKLPTLPVPSEDDRSAVAMASAPKAQDDCSPCHDDNNSMTKKRNDPKACTTLIVKATDDSYNTQPESHRGIYNVRGNLATAWHRVRVCPSCTPGDEKRGVGVTWSTGETYGCGFKKEEDEGRRE</sequence>
<evidence type="ECO:0000256" key="5">
    <source>
        <dbReference type="ARBA" id="ARBA00022723"/>
    </source>
</evidence>
<feature type="compositionally biased region" description="Pro residues" evidence="8">
    <location>
        <begin position="1256"/>
        <end position="1266"/>
    </location>
</feature>
<evidence type="ECO:0000256" key="3">
    <source>
        <dbReference type="ARBA" id="ARBA00015499"/>
    </source>
</evidence>
<dbReference type="PANTHER" id="PTHR19372:SF7">
    <property type="entry name" value="SULFITE OXIDASE, MITOCHONDRIAL"/>
    <property type="match status" value="1"/>
</dbReference>
<dbReference type="Pfam" id="PF00174">
    <property type="entry name" value="Oxidored_molyb"/>
    <property type="match status" value="1"/>
</dbReference>
<evidence type="ECO:0000256" key="1">
    <source>
        <dbReference type="ARBA" id="ARBA00001924"/>
    </source>
</evidence>
<keyword evidence="6" id="KW-0560">Oxidoreductase</keyword>
<dbReference type="SUPFAM" id="SSF81296">
    <property type="entry name" value="E set domains"/>
    <property type="match status" value="2"/>
</dbReference>
<dbReference type="InterPro" id="IPR036400">
    <property type="entry name" value="Cyt_B5-like_heme/steroid_sf"/>
</dbReference>
<keyword evidence="11" id="KW-1185">Reference proteome</keyword>
<dbReference type="InterPro" id="IPR036374">
    <property type="entry name" value="OxRdtase_Mopterin-bd_sf"/>
</dbReference>
<dbReference type="PROSITE" id="PS50255">
    <property type="entry name" value="CYTOCHROME_B5_2"/>
    <property type="match status" value="1"/>
</dbReference>
<dbReference type="SUPFAM" id="SSF55856">
    <property type="entry name" value="Cytochrome b5-like heme/steroid binding domain"/>
    <property type="match status" value="1"/>
</dbReference>
<dbReference type="InterPro" id="IPR001199">
    <property type="entry name" value="Cyt_B5-like_heme/steroid-bd"/>
</dbReference>
<feature type="region of interest" description="Disordered" evidence="8">
    <location>
        <begin position="903"/>
        <end position="942"/>
    </location>
</feature>
<evidence type="ECO:0000313" key="11">
    <source>
        <dbReference type="Proteomes" id="UP001583172"/>
    </source>
</evidence>
<dbReference type="SUPFAM" id="SSF56524">
    <property type="entry name" value="Oxidoreductase molybdopterin-binding domain"/>
    <property type="match status" value="1"/>
</dbReference>
<dbReference type="Pfam" id="PF03404">
    <property type="entry name" value="Mo-co_dimer"/>
    <property type="match status" value="2"/>
</dbReference>
<dbReference type="SMART" id="SM01117">
    <property type="entry name" value="Cyt-b5"/>
    <property type="match status" value="1"/>
</dbReference>
<comment type="cofactor">
    <cofactor evidence="1">
        <name>Mo-molybdopterin</name>
        <dbReference type="ChEBI" id="CHEBI:71302"/>
    </cofactor>
</comment>
<dbReference type="Proteomes" id="UP001583172">
    <property type="component" value="Unassembled WGS sequence"/>
</dbReference>
<gene>
    <name evidence="10" type="ORF">VTJ49DRAFT_6386</name>
</gene>
<evidence type="ECO:0000313" key="10">
    <source>
        <dbReference type="EMBL" id="KAL1843982.1"/>
    </source>
</evidence>
<feature type="region of interest" description="Disordered" evidence="8">
    <location>
        <begin position="1920"/>
        <end position="1942"/>
    </location>
</feature>
<dbReference type="Gene3D" id="2.60.40.650">
    <property type="match status" value="1"/>
</dbReference>
<dbReference type="EC" id="1.7.1.3" evidence="2"/>
<comment type="caution">
    <text evidence="10">The sequence shown here is derived from an EMBL/GenBank/DDBJ whole genome shotgun (WGS) entry which is preliminary data.</text>
</comment>
<feature type="region of interest" description="Disordered" evidence="8">
    <location>
        <begin position="1086"/>
        <end position="1333"/>
    </location>
</feature>
<dbReference type="Pfam" id="PF00173">
    <property type="entry name" value="Cyt-b5"/>
    <property type="match status" value="1"/>
</dbReference>
<feature type="compositionally biased region" description="Low complexity" evidence="8">
    <location>
        <begin position="1300"/>
        <end position="1332"/>
    </location>
</feature>
<dbReference type="InterPro" id="IPR014756">
    <property type="entry name" value="Ig_E-set"/>
</dbReference>
<keyword evidence="4" id="KW-0500">Molybdenum</keyword>
<feature type="compositionally biased region" description="Basic and acidic residues" evidence="8">
    <location>
        <begin position="1924"/>
        <end position="1942"/>
    </location>
</feature>
<keyword evidence="5" id="KW-0479">Metal-binding</keyword>
<evidence type="ECO:0000256" key="2">
    <source>
        <dbReference type="ARBA" id="ARBA00012673"/>
    </source>
</evidence>
<feature type="compositionally biased region" description="Low complexity" evidence="8">
    <location>
        <begin position="1246"/>
        <end position="1255"/>
    </location>
</feature>
<evidence type="ECO:0000256" key="4">
    <source>
        <dbReference type="ARBA" id="ARBA00022505"/>
    </source>
</evidence>
<dbReference type="EMBL" id="JAZGSY010000006">
    <property type="protein sequence ID" value="KAL1843982.1"/>
    <property type="molecule type" value="Genomic_DNA"/>
</dbReference>
<name>A0ABR3VQE7_HUMIN</name>
<dbReference type="InterPro" id="IPR008335">
    <property type="entry name" value="Mopterin_OxRdtase_euk"/>
</dbReference>
<feature type="compositionally biased region" description="Basic and acidic residues" evidence="8">
    <location>
        <begin position="1203"/>
        <end position="1224"/>
    </location>
</feature>
<feature type="compositionally biased region" description="Low complexity" evidence="8">
    <location>
        <begin position="1185"/>
        <end position="1202"/>
    </location>
</feature>
<feature type="compositionally biased region" description="Basic residues" evidence="8">
    <location>
        <begin position="1153"/>
        <end position="1164"/>
    </location>
</feature>